<name>A0ABR2IJQ7_9PEZI</name>
<dbReference type="Pfam" id="PF02902">
    <property type="entry name" value="Peptidase_C48"/>
    <property type="match status" value="1"/>
</dbReference>
<evidence type="ECO:0000256" key="6">
    <source>
        <dbReference type="SAM" id="MobiDB-lite"/>
    </source>
</evidence>
<feature type="compositionally biased region" description="Polar residues" evidence="6">
    <location>
        <begin position="462"/>
        <end position="471"/>
    </location>
</feature>
<dbReference type="PROSITE" id="PS50600">
    <property type="entry name" value="ULP_PROTEASE"/>
    <property type="match status" value="1"/>
</dbReference>
<gene>
    <name evidence="8" type="ORF">PGQ11_009580</name>
</gene>
<feature type="coiled-coil region" evidence="5">
    <location>
        <begin position="719"/>
        <end position="756"/>
    </location>
</feature>
<evidence type="ECO:0000256" key="4">
    <source>
        <dbReference type="ARBA" id="ARBA00022807"/>
    </source>
</evidence>
<evidence type="ECO:0000259" key="7">
    <source>
        <dbReference type="PROSITE" id="PS50600"/>
    </source>
</evidence>
<evidence type="ECO:0000256" key="2">
    <source>
        <dbReference type="ARBA" id="ARBA00022670"/>
    </source>
</evidence>
<evidence type="ECO:0000313" key="8">
    <source>
        <dbReference type="EMBL" id="KAK8863345.1"/>
    </source>
</evidence>
<dbReference type="PANTHER" id="PTHR12606:SF141">
    <property type="entry name" value="GH15225P-RELATED"/>
    <property type="match status" value="1"/>
</dbReference>
<feature type="compositionally biased region" description="Polar residues" evidence="6">
    <location>
        <begin position="172"/>
        <end position="183"/>
    </location>
</feature>
<evidence type="ECO:0000313" key="9">
    <source>
        <dbReference type="Proteomes" id="UP001390339"/>
    </source>
</evidence>
<dbReference type="InterPro" id="IPR003653">
    <property type="entry name" value="Peptidase_C48_C"/>
</dbReference>
<evidence type="ECO:0000256" key="1">
    <source>
        <dbReference type="ARBA" id="ARBA00005234"/>
    </source>
</evidence>
<feature type="region of interest" description="Disordered" evidence="6">
    <location>
        <begin position="573"/>
        <end position="684"/>
    </location>
</feature>
<evidence type="ECO:0000256" key="3">
    <source>
        <dbReference type="ARBA" id="ARBA00022801"/>
    </source>
</evidence>
<reference evidence="8 9" key="1">
    <citation type="journal article" date="2024" name="IMA Fungus">
        <title>Apiospora arundinis, a panoply of carbohydrate-active enzymes and secondary metabolites.</title>
        <authorList>
            <person name="Sorensen T."/>
            <person name="Petersen C."/>
            <person name="Muurmann A.T."/>
            <person name="Christiansen J.V."/>
            <person name="Brundto M.L."/>
            <person name="Overgaard C.K."/>
            <person name="Boysen A.T."/>
            <person name="Wollenberg R.D."/>
            <person name="Larsen T.O."/>
            <person name="Sorensen J.L."/>
            <person name="Nielsen K.L."/>
            <person name="Sondergaard T.E."/>
        </authorList>
    </citation>
    <scope>NUCLEOTIDE SEQUENCE [LARGE SCALE GENOMIC DNA]</scope>
    <source>
        <strain evidence="8 9">AAU 773</strain>
    </source>
</reference>
<feature type="compositionally biased region" description="Polar residues" evidence="6">
    <location>
        <begin position="615"/>
        <end position="657"/>
    </location>
</feature>
<feature type="region of interest" description="Disordered" evidence="6">
    <location>
        <begin position="267"/>
        <end position="350"/>
    </location>
</feature>
<feature type="region of interest" description="Disordered" evidence="6">
    <location>
        <begin position="520"/>
        <end position="559"/>
    </location>
</feature>
<feature type="region of interest" description="Disordered" evidence="6">
    <location>
        <begin position="431"/>
        <end position="482"/>
    </location>
</feature>
<feature type="compositionally biased region" description="Basic and acidic residues" evidence="6">
    <location>
        <begin position="338"/>
        <end position="350"/>
    </location>
</feature>
<feature type="compositionally biased region" description="Low complexity" evidence="6">
    <location>
        <begin position="577"/>
        <end position="591"/>
    </location>
</feature>
<evidence type="ECO:0000256" key="5">
    <source>
        <dbReference type="SAM" id="Coils"/>
    </source>
</evidence>
<proteinExistence type="inferred from homology"/>
<keyword evidence="2" id="KW-0645">Protease</keyword>
<keyword evidence="4" id="KW-0788">Thiol protease</keyword>
<keyword evidence="3" id="KW-0378">Hydrolase</keyword>
<accession>A0ABR2IJQ7</accession>
<feature type="region of interest" description="Disordered" evidence="6">
    <location>
        <begin position="141"/>
        <end position="224"/>
    </location>
</feature>
<dbReference type="SUPFAM" id="SSF54001">
    <property type="entry name" value="Cysteine proteinases"/>
    <property type="match status" value="1"/>
</dbReference>
<comment type="similarity">
    <text evidence="1">Belongs to the peptidase C48 family.</text>
</comment>
<dbReference type="Gene3D" id="3.40.395.10">
    <property type="entry name" value="Adenoviral Proteinase, Chain A"/>
    <property type="match status" value="1"/>
</dbReference>
<organism evidence="8 9">
    <name type="scientific">Apiospora arundinis</name>
    <dbReference type="NCBI Taxonomy" id="335852"/>
    <lineage>
        <taxon>Eukaryota</taxon>
        <taxon>Fungi</taxon>
        <taxon>Dikarya</taxon>
        <taxon>Ascomycota</taxon>
        <taxon>Pezizomycotina</taxon>
        <taxon>Sordariomycetes</taxon>
        <taxon>Xylariomycetidae</taxon>
        <taxon>Amphisphaeriales</taxon>
        <taxon>Apiosporaceae</taxon>
        <taxon>Apiospora</taxon>
    </lineage>
</organism>
<dbReference type="InterPro" id="IPR038765">
    <property type="entry name" value="Papain-like_cys_pep_sf"/>
</dbReference>
<comment type="caution">
    <text evidence="8">The sequence shown here is derived from an EMBL/GenBank/DDBJ whole genome shotgun (WGS) entry which is preliminary data.</text>
</comment>
<feature type="domain" description="Ubiquitin-like protease family profile" evidence="7">
    <location>
        <begin position="798"/>
        <end position="971"/>
    </location>
</feature>
<dbReference type="Proteomes" id="UP001390339">
    <property type="component" value="Unassembled WGS sequence"/>
</dbReference>
<dbReference type="EMBL" id="JAPCWZ010000005">
    <property type="protein sequence ID" value="KAK8863345.1"/>
    <property type="molecule type" value="Genomic_DNA"/>
</dbReference>
<dbReference type="PANTHER" id="PTHR12606">
    <property type="entry name" value="SENTRIN/SUMO-SPECIFIC PROTEASE"/>
    <property type="match status" value="1"/>
</dbReference>
<keyword evidence="9" id="KW-1185">Reference proteome</keyword>
<feature type="compositionally biased region" description="Basic and acidic residues" evidence="6">
    <location>
        <begin position="532"/>
        <end position="545"/>
    </location>
</feature>
<protein>
    <submittedName>
        <fullName evidence="8">Cysteine proteinase</fullName>
    </submittedName>
</protein>
<feature type="compositionally biased region" description="Polar residues" evidence="6">
    <location>
        <begin position="592"/>
        <end position="604"/>
    </location>
</feature>
<sequence>MEQHPLAPRRFKRPANWNVSIELVHDLNNPRHCRDCARCQADLKKRDQDEARRIQEESEAATKLHQVIDPNHRETCSKCQAIWDRHTSYRLKDARKEGVKASHAARTEWRAPTEIGLRTYRAFRAPNPRASGVLLLLPGKASPVSPTRSPSPEVAAHASRPTPARSSEENQESAPTNSQTQRIDSQRPDPQETLQQSVSQETLQQPVSQETLQQSVLRGTSQRSTIQNTAYSSNLVSFRPRETRYYPKRFVSSLHPDSLAARRPARTTPLVFSAPRTANAGPNSGIRRSVAESNFEQSSRKRSRLDLEQDGSEATDSTSPPPIRRRIALNLLPLGTRTGDKSQHPSRKRDYGEFEQDDLELFQFPTGPRMPGQFSPGPLFIQGPEAAVSTNHSSQGGNNKSRAMSMFDALSNLAGKAIWTAASTIGRRIGYAPTNNAGQEIVPDEGRQSPKRRRTDEASAPGPSSNVQIEVNSEHDPMELSSSSVNGMVNGGEMPIPSLSNSPYARSPLFSSASNAARKALSRYPRNNRPILEPRRRIPETRTNDLSEPATDDSLETTQEQIMPGSWVSELDEQTWTQSSDLSTTTASSLSKWETSSETYNKNSLRQETHVRGQKSPTSSAALHGQPSTHVRGTWVTSPQPKHSSAEVSEQTSNPESNRSEQPEGNTTRNGGIINATGRCDPEPKFKKRIDFFQSDEDLLNARINKLHLRPDDGKIKELLSQQEERKRIEREKIAAEEKAREEERLRLEAEKWNAQLRGLGLRKAKRKWITELSEEWEQRVDDSMRKSNVTCAPPEAVTMTPRDFNRMIPAGQWLNDSCVQAALTELATAVNKSAGRVLKQDTPKCVALGTFFWTTLRDKGPENKERMMKRTWGMTPLNFLDIDTIIMPINESSHWTFILIRPKRREVAYVDSFGSSGVHKLQKALGFIEVFLGPARWNPKEWKVLKDLHVPAQHNSWDCGVFVITNSIYIALGLDPNTYNEADLILQRRKIAAVLLNGGFKGDFDLGDL</sequence>
<feature type="compositionally biased region" description="Polar residues" evidence="6">
    <location>
        <begin position="192"/>
        <end position="224"/>
    </location>
</feature>
<keyword evidence="5" id="KW-0175">Coiled coil</keyword>